<organism evidence="2 3">
    <name type="scientific">Dendrobium catenatum</name>
    <dbReference type="NCBI Taxonomy" id="906689"/>
    <lineage>
        <taxon>Eukaryota</taxon>
        <taxon>Viridiplantae</taxon>
        <taxon>Streptophyta</taxon>
        <taxon>Embryophyta</taxon>
        <taxon>Tracheophyta</taxon>
        <taxon>Spermatophyta</taxon>
        <taxon>Magnoliopsida</taxon>
        <taxon>Liliopsida</taxon>
        <taxon>Asparagales</taxon>
        <taxon>Orchidaceae</taxon>
        <taxon>Epidendroideae</taxon>
        <taxon>Malaxideae</taxon>
        <taxon>Dendrobiinae</taxon>
        <taxon>Dendrobium</taxon>
    </lineage>
</organism>
<protein>
    <submittedName>
        <fullName evidence="2">Heparanase-like protein 3</fullName>
    </submittedName>
</protein>
<dbReference type="AlphaFoldDB" id="A0A2I0VIZ2"/>
<dbReference type="PANTHER" id="PTHR14363:SF17">
    <property type="entry name" value="HEPARANASE-LIKE PROTEIN 3"/>
    <property type="match status" value="1"/>
</dbReference>
<dbReference type="GO" id="GO:0009505">
    <property type="term" value="C:plant-type cell wall"/>
    <property type="evidence" value="ECO:0007669"/>
    <property type="project" value="TreeGrafter"/>
</dbReference>
<dbReference type="GO" id="GO:0016020">
    <property type="term" value="C:membrane"/>
    <property type="evidence" value="ECO:0007669"/>
    <property type="project" value="InterPro"/>
</dbReference>
<name>A0A2I0VIZ2_9ASPA</name>
<keyword evidence="3" id="KW-1185">Reference proteome</keyword>
<accession>A0A2I0VIZ2</accession>
<reference evidence="2 3" key="2">
    <citation type="journal article" date="2017" name="Nature">
        <title>The Apostasia genome and the evolution of orchids.</title>
        <authorList>
            <person name="Zhang G.Q."/>
            <person name="Liu K.W."/>
            <person name="Li Z."/>
            <person name="Lohaus R."/>
            <person name="Hsiao Y.Y."/>
            <person name="Niu S.C."/>
            <person name="Wang J.Y."/>
            <person name="Lin Y.C."/>
            <person name="Xu Q."/>
            <person name="Chen L.J."/>
            <person name="Yoshida K."/>
            <person name="Fujiwara S."/>
            <person name="Wang Z.W."/>
            <person name="Zhang Y.Q."/>
            <person name="Mitsuda N."/>
            <person name="Wang M."/>
            <person name="Liu G.H."/>
            <person name="Pecoraro L."/>
            <person name="Huang H.X."/>
            <person name="Xiao X.J."/>
            <person name="Lin M."/>
            <person name="Wu X.Y."/>
            <person name="Wu W.L."/>
            <person name="Chen Y.Y."/>
            <person name="Chang S.B."/>
            <person name="Sakamoto S."/>
            <person name="Ohme-Takagi M."/>
            <person name="Yagi M."/>
            <person name="Zeng S.J."/>
            <person name="Shen C.Y."/>
            <person name="Yeh C.M."/>
            <person name="Luo Y.B."/>
            <person name="Tsai W.C."/>
            <person name="Van de Peer Y."/>
            <person name="Liu Z.J."/>
        </authorList>
    </citation>
    <scope>NUCLEOTIDE SEQUENCE [LARGE SCALE GENOMIC DNA]</scope>
    <source>
        <tissue evidence="2">The whole plant</tissue>
    </source>
</reference>
<gene>
    <name evidence="2" type="ORF">MA16_Dca009996</name>
</gene>
<dbReference type="InterPro" id="IPR005199">
    <property type="entry name" value="Glyco_hydro_79"/>
</dbReference>
<feature type="signal peptide" evidence="1">
    <location>
        <begin position="1"/>
        <end position="19"/>
    </location>
</feature>
<dbReference type="EMBL" id="KZ503497">
    <property type="protein sequence ID" value="PKU63386.1"/>
    <property type="molecule type" value="Genomic_DNA"/>
</dbReference>
<feature type="chain" id="PRO_5014152916" evidence="1">
    <location>
        <begin position="20"/>
        <end position="201"/>
    </location>
</feature>
<proteinExistence type="predicted"/>
<dbReference type="PANTHER" id="PTHR14363">
    <property type="entry name" value="HEPARANASE-RELATED"/>
    <property type="match status" value="1"/>
</dbReference>
<evidence type="ECO:0000313" key="3">
    <source>
        <dbReference type="Proteomes" id="UP000233837"/>
    </source>
</evidence>
<evidence type="ECO:0000256" key="1">
    <source>
        <dbReference type="SAM" id="SignalP"/>
    </source>
</evidence>
<dbReference type="Proteomes" id="UP000233837">
    <property type="component" value="Unassembled WGS sequence"/>
</dbReference>
<sequence length="201" mass="21800">MAGVLYLLAILLTCSTAAAGEVTQGKAVVDGGATIASTDEHFVCATLDWWPSDQCNYGSCSWGDASILNLVRLLPLYYSALLWHRLMGPKVLATDFIGTKKIRAYTHCARDSNGITLLLLNLDLIETAYVQETREEYHLTAKDGDLHSQTVLLNGKALNVDSYGQIPALEPLEVDGSQPIKVDPVSVVFAHLPYVHAPACI</sequence>
<dbReference type="GO" id="GO:0004566">
    <property type="term" value="F:beta-glucuronidase activity"/>
    <property type="evidence" value="ECO:0007669"/>
    <property type="project" value="TreeGrafter"/>
</dbReference>
<dbReference type="Pfam" id="PF03662">
    <property type="entry name" value="Glyco_hydro_79n"/>
    <property type="match status" value="1"/>
</dbReference>
<reference evidence="2 3" key="1">
    <citation type="journal article" date="2016" name="Sci. Rep.">
        <title>The Dendrobium catenatum Lindl. genome sequence provides insights into polysaccharide synthase, floral development and adaptive evolution.</title>
        <authorList>
            <person name="Zhang G.Q."/>
            <person name="Xu Q."/>
            <person name="Bian C."/>
            <person name="Tsai W.C."/>
            <person name="Yeh C.M."/>
            <person name="Liu K.W."/>
            <person name="Yoshida K."/>
            <person name="Zhang L.S."/>
            <person name="Chang S.B."/>
            <person name="Chen F."/>
            <person name="Shi Y."/>
            <person name="Su Y.Y."/>
            <person name="Zhang Y.Q."/>
            <person name="Chen L.J."/>
            <person name="Yin Y."/>
            <person name="Lin M."/>
            <person name="Huang H."/>
            <person name="Deng H."/>
            <person name="Wang Z.W."/>
            <person name="Zhu S.L."/>
            <person name="Zhao X."/>
            <person name="Deng C."/>
            <person name="Niu S.C."/>
            <person name="Huang J."/>
            <person name="Wang M."/>
            <person name="Liu G.H."/>
            <person name="Yang H.J."/>
            <person name="Xiao X.J."/>
            <person name="Hsiao Y.Y."/>
            <person name="Wu W.L."/>
            <person name="Chen Y.Y."/>
            <person name="Mitsuda N."/>
            <person name="Ohme-Takagi M."/>
            <person name="Luo Y.B."/>
            <person name="Van de Peer Y."/>
            <person name="Liu Z.J."/>
        </authorList>
    </citation>
    <scope>NUCLEOTIDE SEQUENCE [LARGE SCALE GENOMIC DNA]</scope>
    <source>
        <tissue evidence="2">The whole plant</tissue>
    </source>
</reference>
<keyword evidence="1" id="KW-0732">Signal</keyword>
<evidence type="ECO:0000313" key="2">
    <source>
        <dbReference type="EMBL" id="PKU63386.1"/>
    </source>
</evidence>